<organism evidence="4 5">
    <name type="scientific">Salinicola corii</name>
    <dbReference type="NCBI Taxonomy" id="2606937"/>
    <lineage>
        <taxon>Bacteria</taxon>
        <taxon>Pseudomonadati</taxon>
        <taxon>Pseudomonadota</taxon>
        <taxon>Gammaproteobacteria</taxon>
        <taxon>Oceanospirillales</taxon>
        <taxon>Halomonadaceae</taxon>
        <taxon>Salinicola</taxon>
    </lineage>
</organism>
<keyword evidence="2" id="KW-0472">Membrane</keyword>
<keyword evidence="5" id="KW-1185">Reference proteome</keyword>
<feature type="transmembrane region" description="Helical" evidence="2">
    <location>
        <begin position="78"/>
        <end position="96"/>
    </location>
</feature>
<dbReference type="Proteomes" id="UP000466024">
    <property type="component" value="Unassembled WGS sequence"/>
</dbReference>
<proteinExistence type="predicted"/>
<feature type="transmembrane region" description="Helical" evidence="2">
    <location>
        <begin position="638"/>
        <end position="654"/>
    </location>
</feature>
<dbReference type="Gene3D" id="3.40.50.410">
    <property type="entry name" value="von Willebrand factor, type A domain"/>
    <property type="match status" value="1"/>
</dbReference>
<dbReference type="PROSITE" id="PS50234">
    <property type="entry name" value="VWFA"/>
    <property type="match status" value="1"/>
</dbReference>
<keyword evidence="2" id="KW-0812">Transmembrane</keyword>
<reference evidence="4 5" key="1">
    <citation type="submission" date="2019-08" db="EMBL/GenBank/DDBJ databases">
        <title>Bioinformatics analysis of the strain L3 and L5.</title>
        <authorList>
            <person name="Li X."/>
        </authorList>
    </citation>
    <scope>NUCLEOTIDE SEQUENCE [LARGE SCALE GENOMIC DNA]</scope>
    <source>
        <strain evidence="4 5">L3</strain>
    </source>
</reference>
<dbReference type="AlphaFoldDB" id="A0A640W935"/>
<evidence type="ECO:0000256" key="1">
    <source>
        <dbReference type="SAM" id="MobiDB-lite"/>
    </source>
</evidence>
<dbReference type="InterPro" id="IPR002035">
    <property type="entry name" value="VWF_A"/>
</dbReference>
<keyword evidence="2" id="KW-1133">Transmembrane helix</keyword>
<name>A0A640W935_9GAMM</name>
<sequence>MTTPMAGPVRTGRRAGRQAPRRGLPASVSTPVASRAVGASRWSTDFRGSNDYPTIFLDEDGFTSFSACVSTRKREMRALLLIVLLATGFAPTWALAQSAPDVRIVVDVSGSMKQNDPQNLRANALGFAATLLPPSARASIWTFGTTVSNPLPSDAVADAWRGRVASLSPRLTDYQQFTDIERALRQAADAAPDSANRHLILLTDGMVDLPASGSDKAQRDRVSRQRIIDELAPELAGRGVVVHAIALSNNVDLPLLEQVAQTTGGLAAVADTPEELLRAFLDVLDRILPGDQIPIDGQQRFNVDDDIDEFNALLFHAPGVDSPVLVGPDGQRYSRGDHPGSVEWQSSDRYDLVTVPDPAAGEWHIEGDIGGDSRIGIHADTVLRSAPLPATLYRGFSTPLDVWLASDGKTLEADSRPDGLTVRAELKDLDGAVLAATPLEPSDDHFRGDLPGVDQLGNARLTITARSDRMIRQQVQTVNVVAALSAVLSEDGSRIVVHANHPDLDVNNTQLSASLTGRSLDVRQTGEREWTIAVPRTDPGQSLPVTIAADARIDGRTLHFELPVVRLNPEASVGLSGADLERGVISDTRQQDDGQGSDGGDDFTDGLTASQMVDIAVDKARQGWRLAKPYVETYGQRPVTWIVIAIILLSWILLRWRRAANRRRLARREEPSI</sequence>
<protein>
    <submittedName>
        <fullName evidence="4">VWA domain-containing protein</fullName>
    </submittedName>
</protein>
<feature type="region of interest" description="Disordered" evidence="1">
    <location>
        <begin position="1"/>
        <end position="30"/>
    </location>
</feature>
<evidence type="ECO:0000256" key="2">
    <source>
        <dbReference type="SAM" id="Phobius"/>
    </source>
</evidence>
<comment type="caution">
    <text evidence="4">The sequence shown here is derived from an EMBL/GenBank/DDBJ whole genome shotgun (WGS) entry which is preliminary data.</text>
</comment>
<feature type="compositionally biased region" description="Basic residues" evidence="1">
    <location>
        <begin position="11"/>
        <end position="20"/>
    </location>
</feature>
<dbReference type="SUPFAM" id="SSF53300">
    <property type="entry name" value="vWA-like"/>
    <property type="match status" value="1"/>
</dbReference>
<evidence type="ECO:0000313" key="4">
    <source>
        <dbReference type="EMBL" id="KAA0015445.1"/>
    </source>
</evidence>
<dbReference type="SMART" id="SM00327">
    <property type="entry name" value="VWA"/>
    <property type="match status" value="1"/>
</dbReference>
<dbReference type="EMBL" id="VTPX01000022">
    <property type="protein sequence ID" value="KAA0015445.1"/>
    <property type="molecule type" value="Genomic_DNA"/>
</dbReference>
<evidence type="ECO:0000259" key="3">
    <source>
        <dbReference type="PROSITE" id="PS50234"/>
    </source>
</evidence>
<feature type="domain" description="VWFA" evidence="3">
    <location>
        <begin position="101"/>
        <end position="287"/>
    </location>
</feature>
<evidence type="ECO:0000313" key="5">
    <source>
        <dbReference type="Proteomes" id="UP000466024"/>
    </source>
</evidence>
<dbReference type="Pfam" id="PF13768">
    <property type="entry name" value="VWA_3"/>
    <property type="match status" value="1"/>
</dbReference>
<gene>
    <name evidence="4" type="ORF">F0A16_20820</name>
</gene>
<dbReference type="InterPro" id="IPR036465">
    <property type="entry name" value="vWFA_dom_sf"/>
</dbReference>
<accession>A0A640W935</accession>
<dbReference type="CDD" id="cd00198">
    <property type="entry name" value="vWFA"/>
    <property type="match status" value="1"/>
</dbReference>